<accession>A0ABP8PTK3</accession>
<gene>
    <name evidence="3" type="ORF">GCM10023095_00390</name>
</gene>
<sequence>MIYLTVTTLVWAFSFSLIGVYLAGQVDPYFSVLTRILLAALVFVPLLRPRHLTLRLALQLMAIGAIQLGVMYVFYYHSFLLLTVPEVLIFTIFTPVYIALFHDLLAGRFNLGYLASALLAVLGAAIIRYDGLSEQYLLGFLVVQGANLCFALGQVSYKWLLAKQAKPVPQHSVFACFFLGALLVALPAWWCLGGSKYPSTPLHWGILLWLGLVASGLGYYWWNKGATLVNPGALAVMNNVLIPAGLVVNLVIWGKEADVPRLLVGGLVMTLALWLNERWHAGRRQVKTDA</sequence>
<feature type="transmembrane region" description="Helical" evidence="1">
    <location>
        <begin position="80"/>
        <end position="99"/>
    </location>
</feature>
<feature type="transmembrane region" description="Helical" evidence="1">
    <location>
        <begin position="54"/>
        <end position="74"/>
    </location>
</feature>
<organism evidence="3 4">
    <name type="scientific">Pseudaeromonas paramecii</name>
    <dbReference type="NCBI Taxonomy" id="2138166"/>
    <lineage>
        <taxon>Bacteria</taxon>
        <taxon>Pseudomonadati</taxon>
        <taxon>Pseudomonadota</taxon>
        <taxon>Gammaproteobacteria</taxon>
        <taxon>Aeromonadales</taxon>
        <taxon>Aeromonadaceae</taxon>
        <taxon>Pseudaeromonas</taxon>
    </lineage>
</organism>
<dbReference type="Pfam" id="PF00892">
    <property type="entry name" value="EamA"/>
    <property type="match status" value="2"/>
</dbReference>
<protein>
    <submittedName>
        <fullName evidence="3">Carboxylate/amino acid/amine transporter</fullName>
    </submittedName>
</protein>
<dbReference type="PANTHER" id="PTHR22911">
    <property type="entry name" value="ACYL-MALONYL CONDENSING ENZYME-RELATED"/>
    <property type="match status" value="1"/>
</dbReference>
<feature type="transmembrane region" description="Helical" evidence="1">
    <location>
        <begin position="29"/>
        <end position="47"/>
    </location>
</feature>
<feature type="transmembrane region" description="Helical" evidence="1">
    <location>
        <begin position="135"/>
        <end position="160"/>
    </location>
</feature>
<evidence type="ECO:0000256" key="1">
    <source>
        <dbReference type="SAM" id="Phobius"/>
    </source>
</evidence>
<dbReference type="InterPro" id="IPR037185">
    <property type="entry name" value="EmrE-like"/>
</dbReference>
<comment type="caution">
    <text evidence="3">The sequence shown here is derived from an EMBL/GenBank/DDBJ whole genome shotgun (WGS) entry which is preliminary data.</text>
</comment>
<dbReference type="InterPro" id="IPR000620">
    <property type="entry name" value="EamA_dom"/>
</dbReference>
<keyword evidence="4" id="KW-1185">Reference proteome</keyword>
<name>A0ABP8PTK3_9GAMM</name>
<dbReference type="EMBL" id="BAABFC010000001">
    <property type="protein sequence ID" value="GAA4492256.1"/>
    <property type="molecule type" value="Genomic_DNA"/>
</dbReference>
<feature type="transmembrane region" description="Helical" evidence="1">
    <location>
        <begin position="234"/>
        <end position="253"/>
    </location>
</feature>
<feature type="transmembrane region" description="Helical" evidence="1">
    <location>
        <begin position="111"/>
        <end position="129"/>
    </location>
</feature>
<evidence type="ECO:0000259" key="2">
    <source>
        <dbReference type="Pfam" id="PF00892"/>
    </source>
</evidence>
<reference evidence="4" key="1">
    <citation type="journal article" date="2019" name="Int. J. Syst. Evol. Microbiol.">
        <title>The Global Catalogue of Microorganisms (GCM) 10K type strain sequencing project: providing services to taxonomists for standard genome sequencing and annotation.</title>
        <authorList>
            <consortium name="The Broad Institute Genomics Platform"/>
            <consortium name="The Broad Institute Genome Sequencing Center for Infectious Disease"/>
            <person name="Wu L."/>
            <person name="Ma J."/>
        </authorList>
    </citation>
    <scope>NUCLEOTIDE SEQUENCE [LARGE SCALE GENOMIC DNA]</scope>
    <source>
        <strain evidence="4">JCM 32226</strain>
    </source>
</reference>
<keyword evidence="1" id="KW-0472">Membrane</keyword>
<dbReference type="SUPFAM" id="SSF103481">
    <property type="entry name" value="Multidrug resistance efflux transporter EmrE"/>
    <property type="match status" value="1"/>
</dbReference>
<evidence type="ECO:0000313" key="4">
    <source>
        <dbReference type="Proteomes" id="UP001501321"/>
    </source>
</evidence>
<dbReference type="RefSeq" id="WP_345008856.1">
    <property type="nucleotide sequence ID" value="NZ_BAABFC010000001.1"/>
</dbReference>
<keyword evidence="1" id="KW-0812">Transmembrane</keyword>
<proteinExistence type="predicted"/>
<dbReference type="PANTHER" id="PTHR22911:SF130">
    <property type="entry name" value="BIOTIN TRANSPORTER"/>
    <property type="match status" value="1"/>
</dbReference>
<feature type="domain" description="EamA" evidence="2">
    <location>
        <begin position="2"/>
        <end position="128"/>
    </location>
</feature>
<feature type="transmembrane region" description="Helical" evidence="1">
    <location>
        <begin position="202"/>
        <end position="222"/>
    </location>
</feature>
<feature type="transmembrane region" description="Helical" evidence="1">
    <location>
        <begin position="259"/>
        <end position="275"/>
    </location>
</feature>
<evidence type="ECO:0000313" key="3">
    <source>
        <dbReference type="EMBL" id="GAA4492256.1"/>
    </source>
</evidence>
<dbReference type="Proteomes" id="UP001501321">
    <property type="component" value="Unassembled WGS sequence"/>
</dbReference>
<feature type="transmembrane region" description="Helical" evidence="1">
    <location>
        <begin position="172"/>
        <end position="190"/>
    </location>
</feature>
<keyword evidence="1" id="KW-1133">Transmembrane helix</keyword>
<feature type="domain" description="EamA" evidence="2">
    <location>
        <begin position="138"/>
        <end position="275"/>
    </location>
</feature>